<reference evidence="2 3" key="1">
    <citation type="submission" date="2014-11" db="EMBL/GenBank/DDBJ databases">
        <authorList>
            <person name="Zhu J."/>
            <person name="Qi W."/>
            <person name="Song R."/>
        </authorList>
    </citation>
    <scope>NUCLEOTIDE SEQUENCE [LARGE SCALE GENOMIC DNA]</scope>
</reference>
<gene>
    <name evidence="2" type="ORF">Vbra_18776</name>
</gene>
<organism evidence="2 3">
    <name type="scientific">Vitrella brassicaformis (strain CCMP3155)</name>
    <dbReference type="NCBI Taxonomy" id="1169540"/>
    <lineage>
        <taxon>Eukaryota</taxon>
        <taxon>Sar</taxon>
        <taxon>Alveolata</taxon>
        <taxon>Colpodellida</taxon>
        <taxon>Vitrellaceae</taxon>
        <taxon>Vitrella</taxon>
    </lineage>
</organism>
<accession>A0A0G4GVN0</accession>
<dbReference type="Proteomes" id="UP000041254">
    <property type="component" value="Unassembled WGS sequence"/>
</dbReference>
<dbReference type="AlphaFoldDB" id="A0A0G4GVN0"/>
<evidence type="ECO:0000313" key="2">
    <source>
        <dbReference type="EMBL" id="CEM34945.1"/>
    </source>
</evidence>
<dbReference type="EMBL" id="CDMY01000840">
    <property type="protein sequence ID" value="CEM34945.1"/>
    <property type="molecule type" value="Genomic_DNA"/>
</dbReference>
<feature type="region of interest" description="Disordered" evidence="1">
    <location>
        <begin position="78"/>
        <end position="103"/>
    </location>
</feature>
<name>A0A0G4GVN0_VITBC</name>
<evidence type="ECO:0000313" key="3">
    <source>
        <dbReference type="Proteomes" id="UP000041254"/>
    </source>
</evidence>
<sequence length="103" mass="11605">MPQRSTGRHRQHPVREHGDRLLDLVLTMDLSGANSVEWLLEVRRLEVVSCLAWQLNYSTQHAQSVVESVVTRLTLIDPPEDGRSYTHSPSIVTAAMPTTEKSD</sequence>
<protein>
    <submittedName>
        <fullName evidence="2">Uncharacterized protein</fullName>
    </submittedName>
</protein>
<dbReference type="VEuPathDB" id="CryptoDB:Vbra_18776"/>
<proteinExistence type="predicted"/>
<evidence type="ECO:0000256" key="1">
    <source>
        <dbReference type="SAM" id="MobiDB-lite"/>
    </source>
</evidence>
<dbReference type="InParanoid" id="A0A0G4GVN0"/>
<keyword evidence="3" id="KW-1185">Reference proteome</keyword>